<evidence type="ECO:0000313" key="2">
    <source>
        <dbReference type="EMBL" id="MEJ8815206.1"/>
    </source>
</evidence>
<organism evidence="2 3">
    <name type="scientific">Variovorax ureilyticus</name>
    <dbReference type="NCBI Taxonomy" id="1836198"/>
    <lineage>
        <taxon>Bacteria</taxon>
        <taxon>Pseudomonadati</taxon>
        <taxon>Pseudomonadota</taxon>
        <taxon>Betaproteobacteria</taxon>
        <taxon>Burkholderiales</taxon>
        <taxon>Comamonadaceae</taxon>
        <taxon>Variovorax</taxon>
    </lineage>
</organism>
<evidence type="ECO:0000256" key="1">
    <source>
        <dbReference type="SAM" id="Phobius"/>
    </source>
</evidence>
<evidence type="ECO:0000313" key="3">
    <source>
        <dbReference type="Proteomes" id="UP001365846"/>
    </source>
</evidence>
<reference evidence="2 3" key="1">
    <citation type="submission" date="2024-03" db="EMBL/GenBank/DDBJ databases">
        <title>Novel species of the genus Variovorax.</title>
        <authorList>
            <person name="Liu Q."/>
            <person name="Xin Y.-H."/>
        </authorList>
    </citation>
    <scope>NUCLEOTIDE SEQUENCE [LARGE SCALE GENOMIC DNA]</scope>
    <source>
        <strain evidence="2 3">KACC 18899</strain>
    </source>
</reference>
<sequence>MKTDPDLQPFDDSQRAAINRAVEREMRIFRQAEEGNTPSLTERKWFPWVALPVGIALGVLAAWTFGA</sequence>
<dbReference type="RefSeq" id="WP_340360422.1">
    <property type="nucleotide sequence ID" value="NZ_JBBKZU010000018.1"/>
</dbReference>
<gene>
    <name evidence="2" type="ORF">WKW77_29340</name>
</gene>
<name>A0ABU8VPE3_9BURK</name>
<comment type="caution">
    <text evidence="2">The sequence shown here is derived from an EMBL/GenBank/DDBJ whole genome shotgun (WGS) entry which is preliminary data.</text>
</comment>
<keyword evidence="1" id="KW-0472">Membrane</keyword>
<keyword evidence="1" id="KW-0812">Transmembrane</keyword>
<protein>
    <recommendedName>
        <fullName evidence="4">DUF3618 domain-containing protein</fullName>
    </recommendedName>
</protein>
<proteinExistence type="predicted"/>
<dbReference type="EMBL" id="JBBKZU010000018">
    <property type="protein sequence ID" value="MEJ8815206.1"/>
    <property type="molecule type" value="Genomic_DNA"/>
</dbReference>
<keyword evidence="3" id="KW-1185">Reference proteome</keyword>
<feature type="transmembrane region" description="Helical" evidence="1">
    <location>
        <begin position="45"/>
        <end position="65"/>
    </location>
</feature>
<dbReference type="Proteomes" id="UP001365846">
    <property type="component" value="Unassembled WGS sequence"/>
</dbReference>
<accession>A0ABU8VPE3</accession>
<keyword evidence="1" id="KW-1133">Transmembrane helix</keyword>
<evidence type="ECO:0008006" key="4">
    <source>
        <dbReference type="Google" id="ProtNLM"/>
    </source>
</evidence>